<dbReference type="InterPro" id="IPR027417">
    <property type="entry name" value="P-loop_NTPase"/>
</dbReference>
<comment type="caution">
    <text evidence="1">The sequence shown here is derived from an EMBL/GenBank/DDBJ whole genome shotgun (WGS) entry which is preliminary data.</text>
</comment>
<accession>A0A2T0TN56</accession>
<keyword evidence="2" id="KW-1185">Reference proteome</keyword>
<dbReference type="Gene3D" id="3.40.50.300">
    <property type="entry name" value="P-loop containing nucleotide triphosphate hydrolases"/>
    <property type="match status" value="1"/>
</dbReference>
<dbReference type="OrthoDB" id="1151239at2"/>
<name>A0A2T0TN56_9BACT</name>
<organism evidence="1 2">
    <name type="scientific">Spirosoma oryzae</name>
    <dbReference type="NCBI Taxonomy" id="1469603"/>
    <lineage>
        <taxon>Bacteria</taxon>
        <taxon>Pseudomonadati</taxon>
        <taxon>Bacteroidota</taxon>
        <taxon>Cytophagia</taxon>
        <taxon>Cytophagales</taxon>
        <taxon>Cytophagaceae</taxon>
        <taxon>Spirosoma</taxon>
    </lineage>
</organism>
<sequence length="503" mass="57334">MSSKNNALEEELELELEVNEKQAEFLAAVTSHHYEMVAMIGGRGSGKSVCLGDYLMYCVEEMPRARGGWGVKTVKKAKSKLTAGLKSAWERWGIKEYDFRTGEGCYVLWREPPAHFDRPYQSPDNWENCISFPNGLVIEMESFKLSADENRGSNFDFYVVDEGLNFKKAWLKVVLPTLRANVGKFSSTLHHTFAVFSSPPWTPDAAWLHDIEEQAKKEPGNYFYTKVKTKDNQAFLPLDYIPRLKKQLSRLEFKVEVEGEAISRLPNGFYPSFRYNVHVVKDETDTEELEETVYNGEPFYDDNENLELSIDFNAHFTSCTVWQSEELLARQVDNLYVKETEEGLTMAQTLASRFVTEYFTHRKKTVTLTGDRNGKNKSAGSTESMFDQFAGILRSAGWVVTVSPLNYNPPHKDKFVLISDVLSELDETKLKVRFDGIKCKATILSIENSPLKPDYSKDKGSESSSIEQERATHLSDTVDYYIIWKLKGGATQANYADFDVSFL</sequence>
<proteinExistence type="predicted"/>
<gene>
    <name evidence="1" type="ORF">CLV58_101162</name>
</gene>
<dbReference type="RefSeq" id="WP_106135852.1">
    <property type="nucleotide sequence ID" value="NZ_PVTE01000001.1"/>
</dbReference>
<reference evidence="1 2" key="1">
    <citation type="submission" date="2018-03" db="EMBL/GenBank/DDBJ databases">
        <title>Genomic Encyclopedia of Archaeal and Bacterial Type Strains, Phase II (KMG-II): from individual species to whole genera.</title>
        <authorList>
            <person name="Goeker M."/>
        </authorList>
    </citation>
    <scope>NUCLEOTIDE SEQUENCE [LARGE SCALE GENOMIC DNA]</scope>
    <source>
        <strain evidence="1 2">DSM 28354</strain>
    </source>
</reference>
<evidence type="ECO:0000313" key="2">
    <source>
        <dbReference type="Proteomes" id="UP000238375"/>
    </source>
</evidence>
<dbReference type="EMBL" id="PVTE01000001">
    <property type="protein sequence ID" value="PRY47096.1"/>
    <property type="molecule type" value="Genomic_DNA"/>
</dbReference>
<evidence type="ECO:0000313" key="1">
    <source>
        <dbReference type="EMBL" id="PRY47096.1"/>
    </source>
</evidence>
<dbReference type="Proteomes" id="UP000238375">
    <property type="component" value="Unassembled WGS sequence"/>
</dbReference>
<protein>
    <submittedName>
        <fullName evidence="1">Terminase family protein</fullName>
    </submittedName>
</protein>
<dbReference type="AlphaFoldDB" id="A0A2T0TN56"/>
<dbReference type="Pfam" id="PF03237">
    <property type="entry name" value="Terminase_6N"/>
    <property type="match status" value="1"/>
</dbReference>